<name>A0A4R2LBA8_9GAMM</name>
<proteinExistence type="predicted"/>
<dbReference type="AlphaFoldDB" id="A0A4R2LBA8"/>
<keyword evidence="3" id="KW-1185">Reference proteome</keyword>
<gene>
    <name evidence="2" type="ORF">EV688_10429</name>
</gene>
<evidence type="ECO:0008006" key="4">
    <source>
        <dbReference type="Google" id="ProtNLM"/>
    </source>
</evidence>
<reference evidence="2 3" key="1">
    <citation type="submission" date="2019-03" db="EMBL/GenBank/DDBJ databases">
        <title>Genomic Encyclopedia of Type Strains, Phase IV (KMG-IV): sequencing the most valuable type-strain genomes for metagenomic binning, comparative biology and taxonomic classification.</title>
        <authorList>
            <person name="Goeker M."/>
        </authorList>
    </citation>
    <scope>NUCLEOTIDE SEQUENCE [LARGE SCALE GENOMIC DNA]</scope>
    <source>
        <strain evidence="2 3">DSM 23344</strain>
    </source>
</reference>
<evidence type="ECO:0000256" key="1">
    <source>
        <dbReference type="SAM" id="MobiDB-lite"/>
    </source>
</evidence>
<sequence length="175" mass="18858">MSDSGRTSDTSPGAAPDSGEPARARATDVGIAPEIRACNELGALLANELAEVEQEIERVTGIISEGATALSTSFDQLHRLASHERHEPQSAAAEELELAISTAIRALQFEDIATQALAEALRSVSYLRGVADQVETVHDAGELATRISEQHRIWSKMRRKAVLQKNLDQGSVDLF</sequence>
<protein>
    <recommendedName>
        <fullName evidence="4">Chemotaxis protein CheZ</fullName>
    </recommendedName>
</protein>
<comment type="caution">
    <text evidence="2">The sequence shown here is derived from an EMBL/GenBank/DDBJ whole genome shotgun (WGS) entry which is preliminary data.</text>
</comment>
<dbReference type="EMBL" id="SLWX01000004">
    <property type="protein sequence ID" value="TCO76575.1"/>
    <property type="molecule type" value="Genomic_DNA"/>
</dbReference>
<dbReference type="Proteomes" id="UP000294980">
    <property type="component" value="Unassembled WGS sequence"/>
</dbReference>
<evidence type="ECO:0000313" key="3">
    <source>
        <dbReference type="Proteomes" id="UP000294980"/>
    </source>
</evidence>
<evidence type="ECO:0000313" key="2">
    <source>
        <dbReference type="EMBL" id="TCO76575.1"/>
    </source>
</evidence>
<accession>A0A4R2LBA8</accession>
<organism evidence="2 3">
    <name type="scientific">Chromatocurvus halotolerans</name>
    <dbReference type="NCBI Taxonomy" id="1132028"/>
    <lineage>
        <taxon>Bacteria</taxon>
        <taxon>Pseudomonadati</taxon>
        <taxon>Pseudomonadota</taxon>
        <taxon>Gammaproteobacteria</taxon>
        <taxon>Cellvibrionales</taxon>
        <taxon>Halieaceae</taxon>
        <taxon>Chromatocurvus</taxon>
    </lineage>
</organism>
<feature type="region of interest" description="Disordered" evidence="1">
    <location>
        <begin position="1"/>
        <end position="27"/>
    </location>
</feature>
<feature type="compositionally biased region" description="Polar residues" evidence="1">
    <location>
        <begin position="1"/>
        <end position="11"/>
    </location>
</feature>
<dbReference type="RefSeq" id="WP_117314824.1">
    <property type="nucleotide sequence ID" value="NZ_QQSW01000002.1"/>
</dbReference>
<dbReference type="OrthoDB" id="369661at2"/>